<dbReference type="Pfam" id="PF00248">
    <property type="entry name" value="Aldo_ket_red"/>
    <property type="match status" value="1"/>
</dbReference>
<gene>
    <name evidence="2" type="ORF">ACFR9U_08060</name>
</gene>
<dbReference type="InterPro" id="IPR020471">
    <property type="entry name" value="AKR"/>
</dbReference>
<keyword evidence="3" id="KW-1185">Reference proteome</keyword>
<reference evidence="2 3" key="1">
    <citation type="journal article" date="2019" name="Int. J. Syst. Evol. Microbiol.">
        <title>The Global Catalogue of Microorganisms (GCM) 10K type strain sequencing project: providing services to taxonomists for standard genome sequencing and annotation.</title>
        <authorList>
            <consortium name="The Broad Institute Genomics Platform"/>
            <consortium name="The Broad Institute Genome Sequencing Center for Infectious Disease"/>
            <person name="Wu L."/>
            <person name="Ma J."/>
        </authorList>
    </citation>
    <scope>NUCLEOTIDE SEQUENCE [LARGE SCALE GENOMIC DNA]</scope>
    <source>
        <strain evidence="2 3">CGMCC 1.12125</strain>
    </source>
</reference>
<organism evidence="2 3">
    <name type="scientific">Halorientalis brevis</name>
    <dbReference type="NCBI Taxonomy" id="1126241"/>
    <lineage>
        <taxon>Archaea</taxon>
        <taxon>Methanobacteriati</taxon>
        <taxon>Methanobacteriota</taxon>
        <taxon>Stenosarchaea group</taxon>
        <taxon>Halobacteria</taxon>
        <taxon>Halobacteriales</taxon>
        <taxon>Haloarculaceae</taxon>
        <taxon>Halorientalis</taxon>
    </lineage>
</organism>
<dbReference type="SUPFAM" id="SSF51430">
    <property type="entry name" value="NAD(P)-linked oxidoreductase"/>
    <property type="match status" value="1"/>
</dbReference>
<dbReference type="RefSeq" id="WP_247375721.1">
    <property type="nucleotide sequence ID" value="NZ_JALLGV010000001.1"/>
</dbReference>
<dbReference type="AlphaFoldDB" id="A0ABD6CAN7"/>
<sequence length="362" mass="39461">MATREATWDYRDDHHERFARTYYRAFSDCVVSSIGVGTYLGEPTDAADEGYHDAIVQALESGVNVVDTAINYRCQRSERVVGDAIDDADVDREAVLVATKGGFVGFDGDRPADPGQYIREEYLDSGIVDPDDLALGQHCIAPDYVDDQLDRSLDNLGLDAIDLYYIHNPETQLETKSREDVYDQLEATFTRLEERAQAGDVRHYGVATWEAFRVGPDHESYLSLPEVVSRARAASDAAGTDATHLRAIQLPFNVYMADAFTVESHEGADGPQSALWFANDAGLDVFTSASIMQGKLAAEMPDEVEAELDGETRAQRAINFARSAPGVTTSLVGMGSPAHVQENVDAGTFEPLGAGAFDAVFE</sequence>
<evidence type="ECO:0000313" key="3">
    <source>
        <dbReference type="Proteomes" id="UP001597119"/>
    </source>
</evidence>
<proteinExistence type="predicted"/>
<dbReference type="PANTHER" id="PTHR42686">
    <property type="entry name" value="GH17980P-RELATED"/>
    <property type="match status" value="1"/>
</dbReference>
<dbReference type="EMBL" id="JBHUDJ010000003">
    <property type="protein sequence ID" value="MFD1586934.1"/>
    <property type="molecule type" value="Genomic_DNA"/>
</dbReference>
<dbReference type="CDD" id="cd19099">
    <property type="entry name" value="AKR_unchar"/>
    <property type="match status" value="1"/>
</dbReference>
<dbReference type="Gene3D" id="3.20.20.100">
    <property type="entry name" value="NADP-dependent oxidoreductase domain"/>
    <property type="match status" value="1"/>
</dbReference>
<comment type="caution">
    <text evidence="2">The sequence shown here is derived from an EMBL/GenBank/DDBJ whole genome shotgun (WGS) entry which is preliminary data.</text>
</comment>
<evidence type="ECO:0000259" key="1">
    <source>
        <dbReference type="Pfam" id="PF00248"/>
    </source>
</evidence>
<dbReference type="Proteomes" id="UP001597119">
    <property type="component" value="Unassembled WGS sequence"/>
</dbReference>
<name>A0ABD6CAN7_9EURY</name>
<accession>A0ABD6CAN7</accession>
<protein>
    <submittedName>
        <fullName evidence="2">Aldo/keto reductase</fullName>
    </submittedName>
</protein>
<dbReference type="InterPro" id="IPR036812">
    <property type="entry name" value="NAD(P)_OxRdtase_dom_sf"/>
</dbReference>
<evidence type="ECO:0000313" key="2">
    <source>
        <dbReference type="EMBL" id="MFD1586934.1"/>
    </source>
</evidence>
<feature type="domain" description="NADP-dependent oxidoreductase" evidence="1">
    <location>
        <begin position="34"/>
        <end position="211"/>
    </location>
</feature>
<dbReference type="PANTHER" id="PTHR42686:SF1">
    <property type="entry name" value="GH17980P-RELATED"/>
    <property type="match status" value="1"/>
</dbReference>
<dbReference type="InterPro" id="IPR023210">
    <property type="entry name" value="NADP_OxRdtase_dom"/>
</dbReference>